<organism evidence="3 4">
    <name type="scientific">Paralvinella palmiformis</name>
    <dbReference type="NCBI Taxonomy" id="53620"/>
    <lineage>
        <taxon>Eukaryota</taxon>
        <taxon>Metazoa</taxon>
        <taxon>Spiralia</taxon>
        <taxon>Lophotrochozoa</taxon>
        <taxon>Annelida</taxon>
        <taxon>Polychaeta</taxon>
        <taxon>Sedentaria</taxon>
        <taxon>Canalipalpata</taxon>
        <taxon>Terebellida</taxon>
        <taxon>Terebelliformia</taxon>
        <taxon>Alvinellidae</taxon>
        <taxon>Paralvinella</taxon>
    </lineage>
</organism>
<dbReference type="PANTHER" id="PTHR12377">
    <property type="entry name" value="CYTOSOLIC IRON-SULFUR ASSEMBLY COMPONENT 2B-RELATED"/>
    <property type="match status" value="1"/>
</dbReference>
<keyword evidence="4" id="KW-1185">Reference proteome</keyword>
<name>A0AAD9N4K0_9ANNE</name>
<dbReference type="Gene3D" id="3.30.300.130">
    <property type="entry name" value="Fe-S cluster assembly (FSCA)"/>
    <property type="match status" value="1"/>
</dbReference>
<dbReference type="GO" id="GO:0007059">
    <property type="term" value="P:chromosome segregation"/>
    <property type="evidence" value="ECO:0007669"/>
    <property type="project" value="UniProtKB-KW"/>
</dbReference>
<dbReference type="Gene3D" id="6.10.250.1280">
    <property type="match status" value="1"/>
</dbReference>
<dbReference type="AlphaFoldDB" id="A0AAD9N4K0"/>
<dbReference type="GO" id="GO:0051604">
    <property type="term" value="P:protein maturation"/>
    <property type="evidence" value="ECO:0007669"/>
    <property type="project" value="InterPro"/>
</dbReference>
<dbReference type="Proteomes" id="UP001208570">
    <property type="component" value="Unassembled WGS sequence"/>
</dbReference>
<proteinExistence type="inferred from homology"/>
<keyword evidence="2" id="KW-0159">Chromosome partition</keyword>
<dbReference type="PANTHER" id="PTHR12377:SF2">
    <property type="entry name" value="CYTOSOLIC IRON-SULFUR ASSEMBLY COMPONENT 2A"/>
    <property type="match status" value="1"/>
</dbReference>
<sequence length="138" mass="15856">MSLQTEWTCSREDVVNNVYDLIRDIRDPEKDNTLEELNVVCEDCVTVSMLDTDTFLVRVEFTPTVSHCSMATLIGLCLRVKLQRCLPQKHKLDIFIKEGSHDTEKEVNKQINDKERVMAALENTTLLNLVEECIAEPE</sequence>
<evidence type="ECO:0000256" key="1">
    <source>
        <dbReference type="ARBA" id="ARBA00010381"/>
    </source>
</evidence>
<evidence type="ECO:0000313" key="4">
    <source>
        <dbReference type="Proteomes" id="UP001208570"/>
    </source>
</evidence>
<dbReference type="FunFam" id="3.30.300.130:FF:000004">
    <property type="entry name" value="cytosolic iron-sulfur assembly component 2A"/>
    <property type="match status" value="1"/>
</dbReference>
<accession>A0AAD9N4K0</accession>
<gene>
    <name evidence="3" type="ORF">LSH36_212g04053</name>
</gene>
<dbReference type="EMBL" id="JAODUP010000212">
    <property type="protein sequence ID" value="KAK2156490.1"/>
    <property type="molecule type" value="Genomic_DNA"/>
</dbReference>
<reference evidence="3" key="1">
    <citation type="journal article" date="2023" name="Mol. Biol. Evol.">
        <title>Third-Generation Sequencing Reveals the Adaptive Role of the Epigenome in Three Deep-Sea Polychaetes.</title>
        <authorList>
            <person name="Perez M."/>
            <person name="Aroh O."/>
            <person name="Sun Y."/>
            <person name="Lan Y."/>
            <person name="Juniper S.K."/>
            <person name="Young C.R."/>
            <person name="Angers B."/>
            <person name="Qian P.Y."/>
        </authorList>
    </citation>
    <scope>NUCLEOTIDE SEQUENCE</scope>
    <source>
        <strain evidence="3">P08H-3</strain>
    </source>
</reference>
<evidence type="ECO:0008006" key="5">
    <source>
        <dbReference type="Google" id="ProtNLM"/>
    </source>
</evidence>
<comment type="similarity">
    <text evidence="1">Belongs to the MIP18 family.</text>
</comment>
<evidence type="ECO:0000256" key="2">
    <source>
        <dbReference type="ARBA" id="ARBA00022829"/>
    </source>
</evidence>
<dbReference type="SUPFAM" id="SSF117916">
    <property type="entry name" value="Fe-S cluster assembly (FSCA) domain-like"/>
    <property type="match status" value="1"/>
</dbReference>
<comment type="caution">
    <text evidence="3">The sequence shown here is derived from an EMBL/GenBank/DDBJ whole genome shotgun (WGS) entry which is preliminary data.</text>
</comment>
<protein>
    <recommendedName>
        <fullName evidence="5">MIP18 family-like domain-containing protein</fullName>
    </recommendedName>
</protein>
<dbReference type="InterPro" id="IPR034904">
    <property type="entry name" value="FSCA_dom_sf"/>
</dbReference>
<evidence type="ECO:0000313" key="3">
    <source>
        <dbReference type="EMBL" id="KAK2156490.1"/>
    </source>
</evidence>
<dbReference type="InterPro" id="IPR039796">
    <property type="entry name" value="MIP18"/>
</dbReference>